<dbReference type="RefSeq" id="WP_035366590.1">
    <property type="nucleotide sequence ID" value="NZ_BNAP01000007.1"/>
</dbReference>
<sequence length="81" mass="9280">MAKPTKITLDKIKMTAPRAETPMDKISRAAMEIVDDETTQRRLRTERLRKARLEREANGIPGKNRNDQSSAEPDQIGKKKF</sequence>
<feature type="region of interest" description="Disordered" evidence="1">
    <location>
        <begin position="48"/>
        <end position="81"/>
    </location>
</feature>
<accession>A0A8J3H5W6</accession>
<dbReference type="AlphaFoldDB" id="A0A8J3H5W6"/>
<evidence type="ECO:0000313" key="3">
    <source>
        <dbReference type="Proteomes" id="UP000611500"/>
    </source>
</evidence>
<keyword evidence="3" id="KW-1185">Reference proteome</keyword>
<protein>
    <submittedName>
        <fullName evidence="2">Uncharacterized protein</fullName>
    </submittedName>
</protein>
<name>A0A8J3H5W6_9RHOB</name>
<evidence type="ECO:0000256" key="1">
    <source>
        <dbReference type="SAM" id="MobiDB-lite"/>
    </source>
</evidence>
<reference evidence="2" key="1">
    <citation type="journal article" date="2014" name="Int. J. Syst. Evol. Microbiol.">
        <title>Complete genome sequence of Corynebacterium casei LMG S-19264T (=DSM 44701T), isolated from a smear-ripened cheese.</title>
        <authorList>
            <consortium name="US DOE Joint Genome Institute (JGI-PGF)"/>
            <person name="Walter F."/>
            <person name="Albersmeier A."/>
            <person name="Kalinowski J."/>
            <person name="Ruckert C."/>
        </authorList>
    </citation>
    <scope>NUCLEOTIDE SEQUENCE</scope>
    <source>
        <strain evidence="2">CGMCC 1.7081</strain>
    </source>
</reference>
<evidence type="ECO:0000313" key="2">
    <source>
        <dbReference type="EMBL" id="GHG90669.1"/>
    </source>
</evidence>
<proteinExistence type="predicted"/>
<reference evidence="2" key="2">
    <citation type="submission" date="2020-09" db="EMBL/GenBank/DDBJ databases">
        <authorList>
            <person name="Sun Q."/>
            <person name="Zhou Y."/>
        </authorList>
    </citation>
    <scope>NUCLEOTIDE SEQUENCE</scope>
    <source>
        <strain evidence="2">CGMCC 1.7081</strain>
    </source>
</reference>
<organism evidence="2 3">
    <name type="scientific">Pseudodonghicola xiamenensis</name>
    <dbReference type="NCBI Taxonomy" id="337702"/>
    <lineage>
        <taxon>Bacteria</taxon>
        <taxon>Pseudomonadati</taxon>
        <taxon>Pseudomonadota</taxon>
        <taxon>Alphaproteobacteria</taxon>
        <taxon>Rhodobacterales</taxon>
        <taxon>Paracoccaceae</taxon>
        <taxon>Pseudodonghicola</taxon>
    </lineage>
</organism>
<dbReference type="Proteomes" id="UP000611500">
    <property type="component" value="Unassembled WGS sequence"/>
</dbReference>
<gene>
    <name evidence="2" type="ORF">GCM10010961_21470</name>
</gene>
<comment type="caution">
    <text evidence="2">The sequence shown here is derived from an EMBL/GenBank/DDBJ whole genome shotgun (WGS) entry which is preliminary data.</text>
</comment>
<feature type="compositionally biased region" description="Basic and acidic residues" evidence="1">
    <location>
        <begin position="48"/>
        <end position="57"/>
    </location>
</feature>
<dbReference type="EMBL" id="BNAP01000007">
    <property type="protein sequence ID" value="GHG90669.1"/>
    <property type="molecule type" value="Genomic_DNA"/>
</dbReference>